<dbReference type="InterPro" id="IPR023982">
    <property type="entry name" value="CHP04029_CMD-like"/>
</dbReference>
<evidence type="ECO:0000313" key="1">
    <source>
        <dbReference type="EMBL" id="QVJ00502.1"/>
    </source>
</evidence>
<dbReference type="Gene3D" id="1.20.1290.10">
    <property type="entry name" value="AhpD-like"/>
    <property type="match status" value="1"/>
</dbReference>
<dbReference type="EMBL" id="CP074402">
    <property type="protein sequence ID" value="QVJ00502.1"/>
    <property type="molecule type" value="Genomic_DNA"/>
</dbReference>
<dbReference type="AlphaFoldDB" id="A0A975QJN8"/>
<evidence type="ECO:0000313" key="2">
    <source>
        <dbReference type="Proteomes" id="UP000682416"/>
    </source>
</evidence>
<dbReference type="KEGG" id="nec:KGD82_17545"/>
<organism evidence="1 2">
    <name type="scientific">Nocardiopsis eucommiae</name>
    <dbReference type="NCBI Taxonomy" id="2831970"/>
    <lineage>
        <taxon>Bacteria</taxon>
        <taxon>Bacillati</taxon>
        <taxon>Actinomycetota</taxon>
        <taxon>Actinomycetes</taxon>
        <taxon>Streptosporangiales</taxon>
        <taxon>Nocardiopsidaceae</taxon>
        <taxon>Nocardiopsis</taxon>
    </lineage>
</organism>
<name>A0A975QJN8_9ACTN</name>
<dbReference type="SUPFAM" id="SSF69118">
    <property type="entry name" value="AhpD-like"/>
    <property type="match status" value="1"/>
</dbReference>
<keyword evidence="2" id="KW-1185">Reference proteome</keyword>
<dbReference type="NCBIfam" id="TIGR04029">
    <property type="entry name" value="CMD_Avi_7170"/>
    <property type="match status" value="1"/>
</dbReference>
<dbReference type="InterPro" id="IPR029032">
    <property type="entry name" value="AhpD-like"/>
</dbReference>
<protein>
    <submittedName>
        <fullName evidence="1">CMD domain protein</fullName>
    </submittedName>
</protein>
<gene>
    <name evidence="1" type="ORF">KGD82_17545</name>
</gene>
<dbReference type="Proteomes" id="UP000682416">
    <property type="component" value="Chromosome"/>
</dbReference>
<reference evidence="1" key="1">
    <citation type="submission" date="2021-05" db="EMBL/GenBank/DDBJ databases">
        <authorList>
            <person name="Kaiqin L."/>
            <person name="Jian G."/>
        </authorList>
    </citation>
    <scope>NUCLEOTIDE SEQUENCE</scope>
    <source>
        <strain evidence="1">HDS5</strain>
    </source>
</reference>
<accession>A0A975QJN8</accession>
<sequence length="201" mass="21730">MADDLVDRLLGIAPGSVLDGVRATRPEARTNAQRSYESLLEPADPGGVPRATRFLVAAFVAGLHRAPLLTEHYTRLAADHAGEEGVRVVSALTERAATSGPYGRYRELGLVNESTDGPRYRTPEADRPVLGAATASALDHAHLLVFRPREAEPADLGRLVDAGWTTTDIVTLSQLVSFLAFQIRLVHGLEVLSQRTEDTRS</sequence>
<proteinExistence type="predicted"/>